<accession>A0A4V2JT72</accession>
<name>A0A4V2JT72_PROTD</name>
<protein>
    <recommendedName>
        <fullName evidence="3">DUF4062 domain-containing protein</fullName>
    </recommendedName>
</protein>
<evidence type="ECO:0000313" key="2">
    <source>
        <dbReference type="Proteomes" id="UP000291933"/>
    </source>
</evidence>
<dbReference type="RefSeq" id="WP_131171949.1">
    <property type="nucleotide sequence ID" value="NZ_FXTL01000006.1"/>
</dbReference>
<evidence type="ECO:0000313" key="1">
    <source>
        <dbReference type="EMBL" id="TBT95111.1"/>
    </source>
</evidence>
<gene>
    <name evidence="1" type="ORF">ET996_07585</name>
</gene>
<comment type="caution">
    <text evidence="1">The sequence shown here is derived from an EMBL/GenBank/DDBJ whole genome shotgun (WGS) entry which is preliminary data.</text>
</comment>
<dbReference type="AlphaFoldDB" id="A0A4V2JT72"/>
<dbReference type="OrthoDB" id="9784936at2"/>
<organism evidence="1 2">
    <name type="scientific">Propioniciclava tarda</name>
    <dbReference type="NCBI Taxonomy" id="433330"/>
    <lineage>
        <taxon>Bacteria</taxon>
        <taxon>Bacillati</taxon>
        <taxon>Actinomycetota</taxon>
        <taxon>Actinomycetes</taxon>
        <taxon>Propionibacteriales</taxon>
        <taxon>Propionibacteriaceae</taxon>
        <taxon>Propioniciclava</taxon>
    </lineage>
</organism>
<keyword evidence="2" id="KW-1185">Reference proteome</keyword>
<dbReference type="EMBL" id="SDMR01000007">
    <property type="protein sequence ID" value="TBT95111.1"/>
    <property type="molecule type" value="Genomic_DNA"/>
</dbReference>
<sequence>MTFTANVVRVLIASPSDVAEQRDTAEAVMLRWNAEHAEAKGILLMPVRWEQAATAESGNRPQAIVNRQIVDSSDVLIGIFWTRLGTDTGVAASGSVEEIERFEAAGKPVALFFSDQPVVPDSLDAKQWAALREFKSKQQTRGLIARFSNSGDFAQQLAPALTRIVRDTFGVADAVVTTLTSSPKAHVTASMFKVGTDRVLMLVNDGSGEAQQVRLRTEAPEGQRAWQILHGEEPINYLAAGQSMQLHPRITMGSAPRVDCFVTWTNLDGSEGSSRNTLTV</sequence>
<reference evidence="1 2" key="1">
    <citation type="submission" date="2019-01" db="EMBL/GenBank/DDBJ databases">
        <title>Lactibacter flavus gen. nov., sp. nov., a novel bacterium of the family Propionibacteriaceae isolated from raw milk and dairy products.</title>
        <authorList>
            <person name="Huptas C."/>
            <person name="Wenning M."/>
            <person name="Breitenwieser F."/>
            <person name="Doll E."/>
            <person name="Von Neubeck M."/>
            <person name="Busse H.-J."/>
            <person name="Scherer S."/>
        </authorList>
    </citation>
    <scope>NUCLEOTIDE SEQUENCE [LARGE SCALE GENOMIC DNA]</scope>
    <source>
        <strain evidence="1 2">DSM 22130</strain>
    </source>
</reference>
<proteinExistence type="predicted"/>
<dbReference type="Proteomes" id="UP000291933">
    <property type="component" value="Unassembled WGS sequence"/>
</dbReference>
<evidence type="ECO:0008006" key="3">
    <source>
        <dbReference type="Google" id="ProtNLM"/>
    </source>
</evidence>